<accession>A0A1R4GJP8</accession>
<evidence type="ECO:0008006" key="3">
    <source>
        <dbReference type="Google" id="ProtNLM"/>
    </source>
</evidence>
<reference evidence="1 2" key="1">
    <citation type="submission" date="2017-02" db="EMBL/GenBank/DDBJ databases">
        <authorList>
            <person name="Peterson S.W."/>
        </authorList>
    </citation>
    <scope>NUCLEOTIDE SEQUENCE [LARGE SCALE GENOMIC DNA]</scope>
    <source>
        <strain evidence="1 2">3F5N</strain>
    </source>
</reference>
<dbReference type="RefSeq" id="WP_087141469.1">
    <property type="nucleotide sequence ID" value="NZ_FUIE01000075.1"/>
</dbReference>
<evidence type="ECO:0000313" key="2">
    <source>
        <dbReference type="Proteomes" id="UP000195766"/>
    </source>
</evidence>
<dbReference type="Proteomes" id="UP000195766">
    <property type="component" value="Unassembled WGS sequence"/>
</dbReference>
<gene>
    <name evidence="1" type="ORF">FM111_13395</name>
</gene>
<protein>
    <recommendedName>
        <fullName evidence="3">DUF2188 domain-containing protein</fullName>
    </recommendedName>
</protein>
<proteinExistence type="predicted"/>
<dbReference type="AlphaFoldDB" id="A0A1R4GJP8"/>
<evidence type="ECO:0000313" key="1">
    <source>
        <dbReference type="EMBL" id="SJM68441.1"/>
    </source>
</evidence>
<dbReference type="EMBL" id="FUIE01000075">
    <property type="protein sequence ID" value="SJM68441.1"/>
    <property type="molecule type" value="Genomic_DNA"/>
</dbReference>
<organism evidence="1 2">
    <name type="scientific">Brevundimonas diminuta 3F5N</name>
    <dbReference type="NCBI Taxonomy" id="1255603"/>
    <lineage>
        <taxon>Bacteria</taxon>
        <taxon>Pseudomonadati</taxon>
        <taxon>Pseudomonadota</taxon>
        <taxon>Alphaproteobacteria</taxon>
        <taxon>Caulobacterales</taxon>
        <taxon>Caulobacteraceae</taxon>
        <taxon>Brevundimonas</taxon>
    </lineage>
</organism>
<name>A0A1R4GJP8_BREDI</name>
<sequence>MMSGYPDGRPAAPHRHRAYGVVARDGGWCVTLDDCATRPFKDREAAVHIARQLQRQADGLNPIEPRS</sequence>